<dbReference type="RefSeq" id="XP_015959524.1">
    <property type="nucleotide sequence ID" value="XM_016104038.1"/>
</dbReference>
<keyword evidence="3" id="KW-1185">Reference proteome</keyword>
<feature type="compositionally biased region" description="Low complexity" evidence="1">
    <location>
        <begin position="29"/>
        <end position="51"/>
    </location>
</feature>
<dbReference type="GeneID" id="107483419"/>
<protein>
    <submittedName>
        <fullName evidence="4">Uncharacterized protein LOC107483419</fullName>
    </submittedName>
</protein>
<dbReference type="AlphaFoldDB" id="A0A6P4D197"/>
<dbReference type="PANTHER" id="PTHR34482">
    <property type="entry name" value="DNA DAMAGE-INDUCIBLE PROTEIN 1-LIKE"/>
    <property type="match status" value="1"/>
</dbReference>
<organism evidence="3 4">
    <name type="scientific">Arachis duranensis</name>
    <name type="common">Wild peanut</name>
    <dbReference type="NCBI Taxonomy" id="130453"/>
    <lineage>
        <taxon>Eukaryota</taxon>
        <taxon>Viridiplantae</taxon>
        <taxon>Streptophyta</taxon>
        <taxon>Embryophyta</taxon>
        <taxon>Tracheophyta</taxon>
        <taxon>Spermatophyta</taxon>
        <taxon>Magnoliopsida</taxon>
        <taxon>eudicotyledons</taxon>
        <taxon>Gunneridae</taxon>
        <taxon>Pentapetalae</taxon>
        <taxon>rosids</taxon>
        <taxon>fabids</taxon>
        <taxon>Fabales</taxon>
        <taxon>Fabaceae</taxon>
        <taxon>Papilionoideae</taxon>
        <taxon>50 kb inversion clade</taxon>
        <taxon>dalbergioids sensu lato</taxon>
        <taxon>Dalbergieae</taxon>
        <taxon>Pterocarpus clade</taxon>
        <taxon>Arachis</taxon>
    </lineage>
</organism>
<gene>
    <name evidence="4" type="primary">LOC107483419</name>
</gene>
<evidence type="ECO:0000259" key="2">
    <source>
        <dbReference type="Pfam" id="PF03732"/>
    </source>
</evidence>
<name>A0A6P4D197_ARADU</name>
<evidence type="ECO:0000313" key="3">
    <source>
        <dbReference type="Proteomes" id="UP000515211"/>
    </source>
</evidence>
<evidence type="ECO:0000313" key="4">
    <source>
        <dbReference type="RefSeq" id="XP_015959524.1"/>
    </source>
</evidence>
<feature type="region of interest" description="Disordered" evidence="1">
    <location>
        <begin position="27"/>
        <end position="51"/>
    </location>
</feature>
<dbReference type="PANTHER" id="PTHR34482:SF49">
    <property type="entry name" value="RETROTRANSPOSON GAG DOMAIN-CONTAINING PROTEIN"/>
    <property type="match status" value="1"/>
</dbReference>
<dbReference type="InterPro" id="IPR005162">
    <property type="entry name" value="Retrotrans_gag_dom"/>
</dbReference>
<sequence>MAVMANQANTMEANPAVTLQAVQRLSQSAGNDNGNGKGNANDNAEGNGDNTGRVPMTLVTFLMVHLPTFRGSTNLTEEDHWFQAMERALQGQHVPHNQYVEFAAYQLAGEAQPWWQAECLLLQLQNAYVSWSVFQMAFYKKYFPESARKVKEMELMQLKQGSMSVADYTSKFEELCRFSRVCQGALEAYKSWKCIKYQRGLKDSIMTIVAPMEIRVFSDLVNKARVVEEYAKTVAASKETHGGTSSKGCGIYFHPRGQGFKRGGYAHQGQGGFRKNIHDQFQRGKGKGSQIGCFNCVLPCHIARDCTRGKNPNAGQSQHQG</sequence>
<reference evidence="4" key="2">
    <citation type="submission" date="2025-08" db="UniProtKB">
        <authorList>
            <consortium name="RefSeq"/>
        </authorList>
    </citation>
    <scope>IDENTIFICATION</scope>
    <source>
        <tissue evidence="4">Whole plant</tissue>
    </source>
</reference>
<reference evidence="3" key="1">
    <citation type="journal article" date="2016" name="Nat. Genet.">
        <title>The genome sequences of Arachis duranensis and Arachis ipaensis, the diploid ancestors of cultivated peanut.</title>
        <authorList>
            <person name="Bertioli D.J."/>
            <person name="Cannon S.B."/>
            <person name="Froenicke L."/>
            <person name="Huang G."/>
            <person name="Farmer A.D."/>
            <person name="Cannon E.K."/>
            <person name="Liu X."/>
            <person name="Gao D."/>
            <person name="Clevenger J."/>
            <person name="Dash S."/>
            <person name="Ren L."/>
            <person name="Moretzsohn M.C."/>
            <person name="Shirasawa K."/>
            <person name="Huang W."/>
            <person name="Vidigal B."/>
            <person name="Abernathy B."/>
            <person name="Chu Y."/>
            <person name="Niederhuth C.E."/>
            <person name="Umale P."/>
            <person name="Araujo A.C."/>
            <person name="Kozik A."/>
            <person name="Kim K.D."/>
            <person name="Burow M.D."/>
            <person name="Varshney R.K."/>
            <person name="Wang X."/>
            <person name="Zhang X."/>
            <person name="Barkley N."/>
            <person name="Guimaraes P.M."/>
            <person name="Isobe S."/>
            <person name="Guo B."/>
            <person name="Liao B."/>
            <person name="Stalker H.T."/>
            <person name="Schmitz R.J."/>
            <person name="Scheffler B.E."/>
            <person name="Leal-Bertioli S.C."/>
            <person name="Xun X."/>
            <person name="Jackson S.A."/>
            <person name="Michelmore R."/>
            <person name="Ozias-Akins P."/>
        </authorList>
    </citation>
    <scope>NUCLEOTIDE SEQUENCE [LARGE SCALE GENOMIC DNA]</scope>
    <source>
        <strain evidence="3">cv. V14167</strain>
    </source>
</reference>
<accession>A0A6P4D197</accession>
<dbReference type="Pfam" id="PF03732">
    <property type="entry name" value="Retrotrans_gag"/>
    <property type="match status" value="1"/>
</dbReference>
<evidence type="ECO:0000256" key="1">
    <source>
        <dbReference type="SAM" id="MobiDB-lite"/>
    </source>
</evidence>
<dbReference type="KEGG" id="adu:107483419"/>
<proteinExistence type="predicted"/>
<feature type="domain" description="Retrotransposon gag" evidence="2">
    <location>
        <begin position="102"/>
        <end position="180"/>
    </location>
</feature>
<dbReference type="Proteomes" id="UP000515211">
    <property type="component" value="Chromosome 4"/>
</dbReference>